<gene>
    <name evidence="4" type="ORF">B0W44_02280</name>
</gene>
<protein>
    <recommendedName>
        <fullName evidence="3">Isochorismatase-like domain-containing protein</fullName>
    </recommendedName>
</protein>
<dbReference type="PANTHER" id="PTHR43540">
    <property type="entry name" value="PEROXYUREIDOACRYLATE/UREIDOACRYLATE AMIDOHYDROLASE-RELATED"/>
    <property type="match status" value="1"/>
</dbReference>
<reference evidence="4 5" key="1">
    <citation type="journal article" date="2015" name="Int. J. Syst. Evol. Microbiol.">
        <title>Novibacillus thermophilus gen. nov., sp. nov., a Gram-staining-negative and moderately thermophilic member of the family Thermoactinomycetaceae.</title>
        <authorList>
            <person name="Yang G."/>
            <person name="Chen J."/>
            <person name="Zhou S."/>
        </authorList>
    </citation>
    <scope>NUCLEOTIDE SEQUENCE [LARGE SCALE GENOMIC DNA]</scope>
    <source>
        <strain evidence="4 5">SG-1</strain>
    </source>
</reference>
<evidence type="ECO:0000313" key="5">
    <source>
        <dbReference type="Proteomes" id="UP000188603"/>
    </source>
</evidence>
<feature type="domain" description="Isochorismatase-like" evidence="3">
    <location>
        <begin position="4"/>
        <end position="172"/>
    </location>
</feature>
<dbReference type="SUPFAM" id="SSF52499">
    <property type="entry name" value="Isochorismatase-like hydrolases"/>
    <property type="match status" value="1"/>
</dbReference>
<organism evidence="4 5">
    <name type="scientific">Novibacillus thermophilus</name>
    <dbReference type="NCBI Taxonomy" id="1471761"/>
    <lineage>
        <taxon>Bacteria</taxon>
        <taxon>Bacillati</taxon>
        <taxon>Bacillota</taxon>
        <taxon>Bacilli</taxon>
        <taxon>Bacillales</taxon>
        <taxon>Thermoactinomycetaceae</taxon>
        <taxon>Novibacillus</taxon>
    </lineage>
</organism>
<dbReference type="InterPro" id="IPR036380">
    <property type="entry name" value="Isochorismatase-like_sf"/>
</dbReference>
<keyword evidence="5" id="KW-1185">Reference proteome</keyword>
<dbReference type="GO" id="GO:0016787">
    <property type="term" value="F:hydrolase activity"/>
    <property type="evidence" value="ECO:0007669"/>
    <property type="project" value="UniProtKB-KW"/>
</dbReference>
<sequence>MSKALIVVDMIHDFVADEGSLTCGKPGQAIVPNIVQEIHRTVDNGGIVYLCGDAHDPDDPEFDAWPVHAVKGTRGAAWVEPIETTFQQLEGTGRIKKVNKTKYDAFFRTELEEELKRRDPDEVEVAGVCTSICVNATVGGATFRGYPVTVRRSCVADFDQEKHDIFLEHMAAIYKANIVD</sequence>
<dbReference type="RefSeq" id="WP_169835373.1">
    <property type="nucleotide sequence ID" value="NZ_CP019699.1"/>
</dbReference>
<comment type="similarity">
    <text evidence="1">Belongs to the isochorismatase family.</text>
</comment>
<evidence type="ECO:0000259" key="3">
    <source>
        <dbReference type="Pfam" id="PF00857"/>
    </source>
</evidence>
<dbReference type="KEGG" id="ntr:B0W44_02280"/>
<dbReference type="CDD" id="cd00431">
    <property type="entry name" value="cysteine_hydrolases"/>
    <property type="match status" value="1"/>
</dbReference>
<accession>A0A1U9K400</accession>
<evidence type="ECO:0000256" key="2">
    <source>
        <dbReference type="ARBA" id="ARBA00022801"/>
    </source>
</evidence>
<proteinExistence type="inferred from homology"/>
<name>A0A1U9K400_9BACL</name>
<keyword evidence="2" id="KW-0378">Hydrolase</keyword>
<evidence type="ECO:0000313" key="4">
    <source>
        <dbReference type="EMBL" id="AQS54769.1"/>
    </source>
</evidence>
<dbReference type="AlphaFoldDB" id="A0A1U9K400"/>
<dbReference type="InterPro" id="IPR050272">
    <property type="entry name" value="Isochorismatase-like_hydrls"/>
</dbReference>
<dbReference type="Pfam" id="PF00857">
    <property type="entry name" value="Isochorismatase"/>
    <property type="match status" value="1"/>
</dbReference>
<dbReference type="Gene3D" id="3.40.50.850">
    <property type="entry name" value="Isochorismatase-like"/>
    <property type="match status" value="1"/>
</dbReference>
<evidence type="ECO:0000256" key="1">
    <source>
        <dbReference type="ARBA" id="ARBA00006336"/>
    </source>
</evidence>
<dbReference type="InterPro" id="IPR000868">
    <property type="entry name" value="Isochorismatase-like_dom"/>
</dbReference>
<dbReference type="Proteomes" id="UP000188603">
    <property type="component" value="Chromosome"/>
</dbReference>
<dbReference type="STRING" id="1471761.B0W44_02280"/>
<dbReference type="PANTHER" id="PTHR43540:SF10">
    <property type="entry name" value="ISOCHORISMATASE"/>
    <property type="match status" value="1"/>
</dbReference>
<dbReference type="EMBL" id="CP019699">
    <property type="protein sequence ID" value="AQS54769.1"/>
    <property type="molecule type" value="Genomic_DNA"/>
</dbReference>